<dbReference type="Gene3D" id="3.40.50.720">
    <property type="entry name" value="NAD(P)-binding Rossmann-like Domain"/>
    <property type="match status" value="1"/>
</dbReference>
<name>A0A6J7G304_9ZZZZ</name>
<dbReference type="PANTHER" id="PTHR44196:SF2">
    <property type="entry name" value="SHORT-CHAIN DEHYDROGENASE-RELATED"/>
    <property type="match status" value="1"/>
</dbReference>
<evidence type="ECO:0000256" key="1">
    <source>
        <dbReference type="ARBA" id="ARBA00006484"/>
    </source>
</evidence>
<dbReference type="AlphaFoldDB" id="A0A6J7G304"/>
<evidence type="ECO:0000313" key="4">
    <source>
        <dbReference type="EMBL" id="CAB4899180.1"/>
    </source>
</evidence>
<sequence>MSASQSPGRPPAARRLAVVTGATAGIVRELARVLAGEGHDVVVAAEDGRVDEVARELESTGVRAHGVRADLATRAGREELAGAVEALGRPVDVLALNAGVGVAGPFVDSGTLEDQLRVVDLDVGHVVHLAHRLVRDMVGRGEGRVLITSSVVATVGAPHQATYSASKAFLQSFAQGLRHELRDTGVTVTALQPGATDTEFWDRSGARQRGAKLVDTAFDDPATVAREGYAALVRGDDHVVPGRPRNRVLAQVGELLPDAVTSRLSAPLTRPRD</sequence>
<dbReference type="InterPro" id="IPR036291">
    <property type="entry name" value="NAD(P)-bd_dom_sf"/>
</dbReference>
<gene>
    <name evidence="4" type="ORF">UFOPK3564_00473</name>
</gene>
<evidence type="ECO:0000259" key="3">
    <source>
        <dbReference type="SMART" id="SM00822"/>
    </source>
</evidence>
<proteinExistence type="inferred from homology"/>
<organism evidence="4">
    <name type="scientific">freshwater metagenome</name>
    <dbReference type="NCBI Taxonomy" id="449393"/>
    <lineage>
        <taxon>unclassified sequences</taxon>
        <taxon>metagenomes</taxon>
        <taxon>ecological metagenomes</taxon>
    </lineage>
</organism>
<dbReference type="PANTHER" id="PTHR44196">
    <property type="entry name" value="DEHYDROGENASE/REDUCTASE SDR FAMILY MEMBER 7B"/>
    <property type="match status" value="1"/>
</dbReference>
<dbReference type="InterPro" id="IPR002347">
    <property type="entry name" value="SDR_fam"/>
</dbReference>
<feature type="domain" description="Ketoreductase" evidence="3">
    <location>
        <begin position="15"/>
        <end position="196"/>
    </location>
</feature>
<dbReference type="InterPro" id="IPR020904">
    <property type="entry name" value="Sc_DH/Rdtase_CS"/>
</dbReference>
<dbReference type="PRINTS" id="PR00080">
    <property type="entry name" value="SDRFAMILY"/>
</dbReference>
<dbReference type="SUPFAM" id="SSF51735">
    <property type="entry name" value="NAD(P)-binding Rossmann-fold domains"/>
    <property type="match status" value="1"/>
</dbReference>
<dbReference type="GO" id="GO:0016491">
    <property type="term" value="F:oxidoreductase activity"/>
    <property type="evidence" value="ECO:0007669"/>
    <property type="project" value="UniProtKB-KW"/>
</dbReference>
<protein>
    <submittedName>
        <fullName evidence="4">Unannotated protein</fullName>
    </submittedName>
</protein>
<dbReference type="InterPro" id="IPR057326">
    <property type="entry name" value="KR_dom"/>
</dbReference>
<accession>A0A6J7G304</accession>
<evidence type="ECO:0000256" key="2">
    <source>
        <dbReference type="ARBA" id="ARBA00023002"/>
    </source>
</evidence>
<dbReference type="Pfam" id="PF00106">
    <property type="entry name" value="adh_short"/>
    <property type="match status" value="1"/>
</dbReference>
<comment type="similarity">
    <text evidence="1">Belongs to the short-chain dehydrogenases/reductases (SDR) family.</text>
</comment>
<dbReference type="PRINTS" id="PR00081">
    <property type="entry name" value="GDHRDH"/>
</dbReference>
<dbReference type="GO" id="GO:0016020">
    <property type="term" value="C:membrane"/>
    <property type="evidence" value="ECO:0007669"/>
    <property type="project" value="TreeGrafter"/>
</dbReference>
<keyword evidence="2" id="KW-0560">Oxidoreductase</keyword>
<dbReference type="SMART" id="SM00822">
    <property type="entry name" value="PKS_KR"/>
    <property type="match status" value="1"/>
</dbReference>
<dbReference type="CDD" id="cd05233">
    <property type="entry name" value="SDR_c"/>
    <property type="match status" value="1"/>
</dbReference>
<dbReference type="PROSITE" id="PS00061">
    <property type="entry name" value="ADH_SHORT"/>
    <property type="match status" value="1"/>
</dbReference>
<reference evidence="4" key="1">
    <citation type="submission" date="2020-05" db="EMBL/GenBank/DDBJ databases">
        <authorList>
            <person name="Chiriac C."/>
            <person name="Salcher M."/>
            <person name="Ghai R."/>
            <person name="Kavagutti S V."/>
        </authorList>
    </citation>
    <scope>NUCLEOTIDE SEQUENCE</scope>
</reference>
<dbReference type="EMBL" id="CAFBMK010000015">
    <property type="protein sequence ID" value="CAB4899180.1"/>
    <property type="molecule type" value="Genomic_DNA"/>
</dbReference>